<dbReference type="Proteomes" id="UP000292110">
    <property type="component" value="Unassembled WGS sequence"/>
</dbReference>
<dbReference type="InterPro" id="IPR005119">
    <property type="entry name" value="LysR_subst-bd"/>
</dbReference>
<keyword evidence="3" id="KW-0238">DNA-binding</keyword>
<dbReference type="RefSeq" id="WP_130162694.1">
    <property type="nucleotide sequence ID" value="NZ_SGIM01000011.1"/>
</dbReference>
<accession>A0A4Q6X8N9</accession>
<comment type="caution">
    <text evidence="6">The sequence shown here is derived from an EMBL/GenBank/DDBJ whole genome shotgun (WGS) entry which is preliminary data.</text>
</comment>
<proteinExistence type="inferred from homology"/>
<dbReference type="InterPro" id="IPR036388">
    <property type="entry name" value="WH-like_DNA-bd_sf"/>
</dbReference>
<dbReference type="CDD" id="cd08422">
    <property type="entry name" value="PBP2_CrgA_like"/>
    <property type="match status" value="1"/>
</dbReference>
<feature type="domain" description="HTH lysR-type" evidence="5">
    <location>
        <begin position="1"/>
        <end position="59"/>
    </location>
</feature>
<dbReference type="Gene3D" id="3.40.190.290">
    <property type="match status" value="1"/>
</dbReference>
<reference evidence="6 7" key="1">
    <citation type="submission" date="2019-02" db="EMBL/GenBank/DDBJ databases">
        <title>The draft genome of Acinetobacter halotolerans strain JCM 31009.</title>
        <authorList>
            <person name="Qin J."/>
            <person name="Feng Y."/>
            <person name="Nemec A."/>
            <person name="Zong Z."/>
        </authorList>
    </citation>
    <scope>NUCLEOTIDE SEQUENCE [LARGE SCALE GENOMIC DNA]</scope>
    <source>
        <strain evidence="6 7">JCM 31009</strain>
    </source>
</reference>
<organism evidence="6 7">
    <name type="scientific">Acinetobacter halotolerans</name>
    <dbReference type="NCBI Taxonomy" id="1752076"/>
    <lineage>
        <taxon>Bacteria</taxon>
        <taxon>Pseudomonadati</taxon>
        <taxon>Pseudomonadota</taxon>
        <taxon>Gammaproteobacteria</taxon>
        <taxon>Moraxellales</taxon>
        <taxon>Moraxellaceae</taxon>
        <taxon>Acinetobacter</taxon>
    </lineage>
</organism>
<dbReference type="SUPFAM" id="SSF46785">
    <property type="entry name" value="Winged helix' DNA-binding domain"/>
    <property type="match status" value="1"/>
</dbReference>
<dbReference type="InterPro" id="IPR000847">
    <property type="entry name" value="LysR_HTH_N"/>
</dbReference>
<name>A0A4Q6X8N9_9GAMM</name>
<dbReference type="AlphaFoldDB" id="A0A4Q6X8N9"/>
<dbReference type="GO" id="GO:0006351">
    <property type="term" value="P:DNA-templated transcription"/>
    <property type="evidence" value="ECO:0007669"/>
    <property type="project" value="TreeGrafter"/>
</dbReference>
<evidence type="ECO:0000256" key="1">
    <source>
        <dbReference type="ARBA" id="ARBA00009437"/>
    </source>
</evidence>
<evidence type="ECO:0000313" key="6">
    <source>
        <dbReference type="EMBL" id="RZF50405.1"/>
    </source>
</evidence>
<dbReference type="SUPFAM" id="SSF53850">
    <property type="entry name" value="Periplasmic binding protein-like II"/>
    <property type="match status" value="1"/>
</dbReference>
<keyword evidence="2" id="KW-0805">Transcription regulation</keyword>
<dbReference type="Gene3D" id="1.10.10.10">
    <property type="entry name" value="Winged helix-like DNA-binding domain superfamily/Winged helix DNA-binding domain"/>
    <property type="match status" value="1"/>
</dbReference>
<dbReference type="PROSITE" id="PS50931">
    <property type="entry name" value="HTH_LYSR"/>
    <property type="match status" value="1"/>
</dbReference>
<evidence type="ECO:0000313" key="7">
    <source>
        <dbReference type="Proteomes" id="UP000292110"/>
    </source>
</evidence>
<dbReference type="GO" id="GO:0003700">
    <property type="term" value="F:DNA-binding transcription factor activity"/>
    <property type="evidence" value="ECO:0007669"/>
    <property type="project" value="InterPro"/>
</dbReference>
<keyword evidence="4" id="KW-0804">Transcription</keyword>
<evidence type="ECO:0000256" key="2">
    <source>
        <dbReference type="ARBA" id="ARBA00023015"/>
    </source>
</evidence>
<dbReference type="PANTHER" id="PTHR30537:SF5">
    <property type="entry name" value="HTH-TYPE TRANSCRIPTIONAL ACTIVATOR TTDR-RELATED"/>
    <property type="match status" value="1"/>
</dbReference>
<dbReference type="Pfam" id="PF00126">
    <property type="entry name" value="HTH_1"/>
    <property type="match status" value="1"/>
</dbReference>
<dbReference type="InterPro" id="IPR036390">
    <property type="entry name" value="WH_DNA-bd_sf"/>
</dbReference>
<evidence type="ECO:0000256" key="4">
    <source>
        <dbReference type="ARBA" id="ARBA00023163"/>
    </source>
</evidence>
<dbReference type="EMBL" id="SGIM01000011">
    <property type="protein sequence ID" value="RZF50405.1"/>
    <property type="molecule type" value="Genomic_DNA"/>
</dbReference>
<dbReference type="InterPro" id="IPR058163">
    <property type="entry name" value="LysR-type_TF_proteobact-type"/>
</dbReference>
<comment type="similarity">
    <text evidence="1">Belongs to the LysR transcriptional regulatory family.</text>
</comment>
<gene>
    <name evidence="6" type="ORF">EXE30_12590</name>
</gene>
<protein>
    <submittedName>
        <fullName evidence="6">LysR family transcriptional regulator</fullName>
    </submittedName>
</protein>
<dbReference type="FunFam" id="1.10.10.10:FF:000001">
    <property type="entry name" value="LysR family transcriptional regulator"/>
    <property type="match status" value="1"/>
</dbReference>
<evidence type="ECO:0000256" key="3">
    <source>
        <dbReference type="ARBA" id="ARBA00023125"/>
    </source>
</evidence>
<dbReference type="GO" id="GO:0043565">
    <property type="term" value="F:sequence-specific DNA binding"/>
    <property type="evidence" value="ECO:0007669"/>
    <property type="project" value="TreeGrafter"/>
</dbReference>
<dbReference type="Pfam" id="PF03466">
    <property type="entry name" value="LysR_substrate"/>
    <property type="match status" value="1"/>
</dbReference>
<sequence length="297" mass="34774">MDRIDCINTFLSVVEHGNFSASAKNLNISRDLVSKRIQYLENDLKVSLFIRTTRRMNLTPCGEKFYQHAKVMMSELEWAKYEISYDQQYPEGELKINAPLSFSRDVLTDIISEFIRQFPYIKIDLHLTDSFVDIYEQQFDLTLRVDDKADNNFQNTVIATYKRSFYASKDYLEKKGMPTTIDDLKQHDILLYSQKNSHNRITLSKNETTELIQCYPKFICNNGDLLLDLCTKGHGIVFLPDFIAKKYFDAGEISRCLEDYHSPMMNFYALYPNGQNISKKLQIFIDFLIKQFNKINA</sequence>
<keyword evidence="7" id="KW-1185">Reference proteome</keyword>
<dbReference type="PANTHER" id="PTHR30537">
    <property type="entry name" value="HTH-TYPE TRANSCRIPTIONAL REGULATOR"/>
    <property type="match status" value="1"/>
</dbReference>
<evidence type="ECO:0000259" key="5">
    <source>
        <dbReference type="PROSITE" id="PS50931"/>
    </source>
</evidence>